<keyword evidence="1" id="KW-0812">Transmembrane</keyword>
<dbReference type="Pfam" id="PF04773">
    <property type="entry name" value="FecR"/>
    <property type="match status" value="1"/>
</dbReference>
<dbReference type="Gene3D" id="3.55.50.30">
    <property type="match status" value="1"/>
</dbReference>
<dbReference type="EMBL" id="BMLS01000006">
    <property type="protein sequence ID" value="GGO73057.1"/>
    <property type="molecule type" value="Genomic_DNA"/>
</dbReference>
<evidence type="ECO:0000259" key="4">
    <source>
        <dbReference type="Pfam" id="PF16344"/>
    </source>
</evidence>
<reference evidence="5" key="1">
    <citation type="journal article" date="2014" name="Int. J. Syst. Evol. Microbiol.">
        <title>Complete genome sequence of Corynebacterium casei LMG S-19264T (=DSM 44701T), isolated from a smear-ripened cheese.</title>
        <authorList>
            <consortium name="US DOE Joint Genome Institute (JGI-PGF)"/>
            <person name="Walter F."/>
            <person name="Albersmeier A."/>
            <person name="Kalinowski J."/>
            <person name="Ruckert C."/>
        </authorList>
    </citation>
    <scope>NUCLEOTIDE SEQUENCE</scope>
    <source>
        <strain evidence="5">CGMCC 1.7086</strain>
    </source>
</reference>
<feature type="transmembrane region" description="Helical" evidence="1">
    <location>
        <begin position="78"/>
        <end position="96"/>
    </location>
</feature>
<dbReference type="PANTHER" id="PTHR30273:SF2">
    <property type="entry name" value="PROTEIN FECR"/>
    <property type="match status" value="1"/>
</dbReference>
<dbReference type="PIRSF" id="PIRSF018266">
    <property type="entry name" value="FecR"/>
    <property type="match status" value="1"/>
</dbReference>
<name>A0A917Z3N8_9ALTE</name>
<dbReference type="InterPro" id="IPR012373">
    <property type="entry name" value="Ferrdict_sens_TM"/>
</dbReference>
<dbReference type="AlphaFoldDB" id="A0A917Z3N8"/>
<evidence type="ECO:0000259" key="2">
    <source>
        <dbReference type="Pfam" id="PF04773"/>
    </source>
</evidence>
<evidence type="ECO:0000313" key="6">
    <source>
        <dbReference type="Proteomes" id="UP000606935"/>
    </source>
</evidence>
<dbReference type="InterPro" id="IPR032508">
    <property type="entry name" value="FecR_C"/>
</dbReference>
<protein>
    <submittedName>
        <fullName evidence="5">Sensor</fullName>
    </submittedName>
</protein>
<reference evidence="5" key="2">
    <citation type="submission" date="2020-09" db="EMBL/GenBank/DDBJ databases">
        <authorList>
            <person name="Sun Q."/>
            <person name="Zhou Y."/>
        </authorList>
    </citation>
    <scope>NUCLEOTIDE SEQUENCE</scope>
    <source>
        <strain evidence="5">CGMCC 1.7086</strain>
    </source>
</reference>
<dbReference type="Proteomes" id="UP000606935">
    <property type="component" value="Unassembled WGS sequence"/>
</dbReference>
<dbReference type="InterPro" id="IPR032623">
    <property type="entry name" value="FecR_N"/>
</dbReference>
<evidence type="ECO:0000256" key="1">
    <source>
        <dbReference type="SAM" id="Phobius"/>
    </source>
</evidence>
<organism evidence="5 6">
    <name type="scientific">Bowmanella pacifica</name>
    <dbReference type="NCBI Taxonomy" id="502051"/>
    <lineage>
        <taxon>Bacteria</taxon>
        <taxon>Pseudomonadati</taxon>
        <taxon>Pseudomonadota</taxon>
        <taxon>Gammaproteobacteria</taxon>
        <taxon>Alteromonadales</taxon>
        <taxon>Alteromonadaceae</taxon>
        <taxon>Bowmanella</taxon>
    </lineage>
</organism>
<dbReference type="Pfam" id="PF16344">
    <property type="entry name" value="FecR_C"/>
    <property type="match status" value="1"/>
</dbReference>
<dbReference type="RefSeq" id="WP_188697643.1">
    <property type="nucleotide sequence ID" value="NZ_BMLS01000006.1"/>
</dbReference>
<dbReference type="PANTHER" id="PTHR30273">
    <property type="entry name" value="PERIPLASMIC SIGNAL SENSOR AND SIGMA FACTOR ACTIVATOR FECR-RELATED"/>
    <property type="match status" value="1"/>
</dbReference>
<evidence type="ECO:0000313" key="5">
    <source>
        <dbReference type="EMBL" id="GGO73057.1"/>
    </source>
</evidence>
<sequence length="308" mass="34752">MKIHNDIQQQARHWLVVLHSGQASAQQWQQFKAWLQQDSRHQQSYRDAELLWRQSTYTETVAEQVATLPTSTPKRRQALWWLAACVALLALLLPFVPTPPEKQMFSTARGQIQTFRLEDGSSLTLGGDSMAEVSLSKHARQVVLKKGDGVFDVAPDPQRPFVVAVRHNQIRVLGTLFDVQQTGERVQVSVAHGRVEVSQNNQTQLLTDNQAVVLAPQGISAVTALGAGQFANWRQHRFNFEDSTLQDVISVINRYGKVNLKLSHPSLATQRLTAAFRLDQLEQMLDALQLSHNIHWHQDPQGVIWLSI</sequence>
<gene>
    <name evidence="5" type="ORF">GCM10010982_32700</name>
</gene>
<proteinExistence type="predicted"/>
<dbReference type="Pfam" id="PF16220">
    <property type="entry name" value="DUF4880"/>
    <property type="match status" value="1"/>
</dbReference>
<feature type="domain" description="FecR protein" evidence="2">
    <location>
        <begin position="106"/>
        <end position="196"/>
    </location>
</feature>
<dbReference type="InterPro" id="IPR006860">
    <property type="entry name" value="FecR"/>
</dbReference>
<dbReference type="Gene3D" id="2.60.120.1440">
    <property type="match status" value="1"/>
</dbReference>
<feature type="domain" description="FecR N-terminal" evidence="3">
    <location>
        <begin position="9"/>
        <end position="49"/>
    </location>
</feature>
<keyword evidence="1" id="KW-0472">Membrane</keyword>
<feature type="domain" description="Protein FecR C-terminal" evidence="4">
    <location>
        <begin position="237"/>
        <end position="301"/>
    </location>
</feature>
<keyword evidence="6" id="KW-1185">Reference proteome</keyword>
<keyword evidence="1" id="KW-1133">Transmembrane helix</keyword>
<comment type="caution">
    <text evidence="5">The sequence shown here is derived from an EMBL/GenBank/DDBJ whole genome shotgun (WGS) entry which is preliminary data.</text>
</comment>
<dbReference type="GO" id="GO:0016989">
    <property type="term" value="F:sigma factor antagonist activity"/>
    <property type="evidence" value="ECO:0007669"/>
    <property type="project" value="TreeGrafter"/>
</dbReference>
<evidence type="ECO:0000259" key="3">
    <source>
        <dbReference type="Pfam" id="PF16220"/>
    </source>
</evidence>
<accession>A0A917Z3N8</accession>